<dbReference type="EMBL" id="JAEHHL010000002">
    <property type="protein sequence ID" value="MBK0398777.1"/>
    <property type="molecule type" value="Genomic_DNA"/>
</dbReference>
<dbReference type="InterPro" id="IPR013324">
    <property type="entry name" value="RNA_pol_sigma_r3/r4-like"/>
</dbReference>
<sequence>MTTTAQGTGTGRQNLSELIAPQLPYLRRFARALCGEQRAGDAFVAAVIEALIEDRNALDLTLPTRVAVYALFHRLWSGSAPGGPATGDTGVGAAQLRIARLTPRSRQILLLTTLEGFSLDDAATIMGIDHDEAAGLAREARAELERQMRSRVLIIEDEPIIALDIESIVTGMGHEVVGIADTRAGAVALADDTKPDLVLADIQLADGSSGIDAVEDILARMKVPVIFVTAFPERLLTGERPEPTFLVTKPFRTGTVEAAISQVLFLSAAN</sequence>
<dbReference type="Pfam" id="PF22029">
    <property type="entry name" value="PhyR_sigma2"/>
    <property type="match status" value="1"/>
</dbReference>
<dbReference type="PROSITE" id="PS50110">
    <property type="entry name" value="RESPONSE_REGULATORY"/>
    <property type="match status" value="1"/>
</dbReference>
<dbReference type="InterPro" id="IPR001789">
    <property type="entry name" value="Sig_transdc_resp-reg_receiver"/>
</dbReference>
<dbReference type="AlphaFoldDB" id="A0A8J7SB84"/>
<dbReference type="PIRSF" id="PIRSF036400">
    <property type="entry name" value="RR_Ctr_UCP036400"/>
    <property type="match status" value="1"/>
</dbReference>
<dbReference type="InterPro" id="IPR053866">
    <property type="entry name" value="PhyR_sigma2"/>
</dbReference>
<dbReference type="SMART" id="SM00448">
    <property type="entry name" value="REC"/>
    <property type="match status" value="1"/>
</dbReference>
<evidence type="ECO:0000259" key="3">
    <source>
        <dbReference type="PROSITE" id="PS50110"/>
    </source>
</evidence>
<dbReference type="Gene3D" id="1.10.1740.10">
    <property type="match status" value="1"/>
</dbReference>
<dbReference type="InterPro" id="IPR036388">
    <property type="entry name" value="WH-like_DNA-bd_sf"/>
</dbReference>
<dbReference type="Gene3D" id="3.40.50.2300">
    <property type="match status" value="1"/>
</dbReference>
<comment type="caution">
    <text evidence="4">The sequence shown here is derived from an EMBL/GenBank/DDBJ whole genome shotgun (WGS) entry which is preliminary data.</text>
</comment>
<dbReference type="Pfam" id="PF22233">
    <property type="entry name" value="PhyR_sigma-like"/>
    <property type="match status" value="1"/>
</dbReference>
<dbReference type="InterPro" id="IPR014605">
    <property type="entry name" value="Sig_resp-reg_PhyR"/>
</dbReference>
<evidence type="ECO:0000256" key="2">
    <source>
        <dbReference type="PROSITE-ProRule" id="PRU00169"/>
    </source>
</evidence>
<evidence type="ECO:0000313" key="4">
    <source>
        <dbReference type="EMBL" id="MBK0398777.1"/>
    </source>
</evidence>
<dbReference type="InterPro" id="IPR050595">
    <property type="entry name" value="Bact_response_regulator"/>
</dbReference>
<evidence type="ECO:0000313" key="5">
    <source>
        <dbReference type="Proteomes" id="UP000655420"/>
    </source>
</evidence>
<accession>A0A8J7SB84</accession>
<proteinExistence type="predicted"/>
<dbReference type="SUPFAM" id="SSF88659">
    <property type="entry name" value="Sigma3 and sigma4 domains of RNA polymerase sigma factors"/>
    <property type="match status" value="1"/>
</dbReference>
<dbReference type="Pfam" id="PF00072">
    <property type="entry name" value="Response_reg"/>
    <property type="match status" value="1"/>
</dbReference>
<gene>
    <name evidence="4" type="ORF">H0I76_06225</name>
</gene>
<dbReference type="SUPFAM" id="SSF52172">
    <property type="entry name" value="CheY-like"/>
    <property type="match status" value="1"/>
</dbReference>
<dbReference type="RefSeq" id="WP_200608381.1">
    <property type="nucleotide sequence ID" value="NZ_JAEHHL010000002.1"/>
</dbReference>
<dbReference type="Gene3D" id="1.10.10.10">
    <property type="entry name" value="Winged helix-like DNA-binding domain superfamily/Winged helix DNA-binding domain"/>
    <property type="match status" value="1"/>
</dbReference>
<dbReference type="InterPro" id="IPR011006">
    <property type="entry name" value="CheY-like_superfamily"/>
</dbReference>
<dbReference type="PANTHER" id="PTHR44591:SF3">
    <property type="entry name" value="RESPONSE REGULATORY DOMAIN-CONTAINING PROTEIN"/>
    <property type="match status" value="1"/>
</dbReference>
<keyword evidence="1 2" id="KW-0597">Phosphoprotein</keyword>
<organism evidence="4 5">
    <name type="scientific">Thermohalobaculum xanthum</name>
    <dbReference type="NCBI Taxonomy" id="2753746"/>
    <lineage>
        <taxon>Bacteria</taxon>
        <taxon>Pseudomonadati</taxon>
        <taxon>Pseudomonadota</taxon>
        <taxon>Alphaproteobacteria</taxon>
        <taxon>Rhodobacterales</taxon>
        <taxon>Paracoccaceae</taxon>
        <taxon>Thermohalobaculum</taxon>
    </lineage>
</organism>
<evidence type="ECO:0000256" key="1">
    <source>
        <dbReference type="ARBA" id="ARBA00022553"/>
    </source>
</evidence>
<feature type="modified residue" description="4-aspartylphosphate" evidence="2">
    <location>
        <position position="201"/>
    </location>
</feature>
<keyword evidence="5" id="KW-1185">Reference proteome</keyword>
<dbReference type="InterPro" id="IPR053867">
    <property type="entry name" value="PhyR_sigma4"/>
</dbReference>
<dbReference type="NCBIfam" id="NF006623">
    <property type="entry name" value="PRK09191.1"/>
    <property type="match status" value="1"/>
</dbReference>
<protein>
    <submittedName>
        <fullName evidence="4">Response regulator</fullName>
    </submittedName>
</protein>
<reference evidence="4" key="1">
    <citation type="submission" date="2020-12" db="EMBL/GenBank/DDBJ databases">
        <title>Bacterial taxonomy.</title>
        <authorList>
            <person name="Pan X."/>
        </authorList>
    </citation>
    <scope>NUCLEOTIDE SEQUENCE</scope>
    <source>
        <strain evidence="4">M0105</strain>
    </source>
</reference>
<dbReference type="PANTHER" id="PTHR44591">
    <property type="entry name" value="STRESS RESPONSE REGULATOR PROTEIN 1"/>
    <property type="match status" value="1"/>
</dbReference>
<feature type="domain" description="Response regulatory" evidence="3">
    <location>
        <begin position="151"/>
        <end position="264"/>
    </location>
</feature>
<dbReference type="Proteomes" id="UP000655420">
    <property type="component" value="Unassembled WGS sequence"/>
</dbReference>
<dbReference type="CDD" id="cd17540">
    <property type="entry name" value="REC_PhyR"/>
    <property type="match status" value="1"/>
</dbReference>
<name>A0A8J7SB84_9RHOB</name>
<dbReference type="GO" id="GO:0000160">
    <property type="term" value="P:phosphorelay signal transduction system"/>
    <property type="evidence" value="ECO:0007669"/>
    <property type="project" value="InterPro"/>
</dbReference>